<name>A0AAD5LW57_PYTIN</name>
<evidence type="ECO:0000313" key="2">
    <source>
        <dbReference type="Proteomes" id="UP001209570"/>
    </source>
</evidence>
<proteinExistence type="predicted"/>
<protein>
    <submittedName>
        <fullName evidence="1">Uncharacterized protein</fullName>
    </submittedName>
</protein>
<reference evidence="1" key="1">
    <citation type="submission" date="2021-12" db="EMBL/GenBank/DDBJ databases">
        <title>Prjna785345.</title>
        <authorList>
            <person name="Rujirawat T."/>
            <person name="Krajaejun T."/>
        </authorList>
    </citation>
    <scope>NUCLEOTIDE SEQUENCE</scope>
    <source>
        <strain evidence="1">Pi057C3</strain>
    </source>
</reference>
<evidence type="ECO:0000313" key="1">
    <source>
        <dbReference type="EMBL" id="KAJ0395481.1"/>
    </source>
</evidence>
<gene>
    <name evidence="1" type="ORF">P43SY_004744</name>
</gene>
<dbReference type="EMBL" id="JAKCXM010000343">
    <property type="protein sequence ID" value="KAJ0395481.1"/>
    <property type="molecule type" value="Genomic_DNA"/>
</dbReference>
<dbReference type="AlphaFoldDB" id="A0AAD5LW57"/>
<sequence length="85" mass="9374">MCYRERDLGLIDALQSYSNSVTRLLAQDGGGHDPRFRLDSVLLFCACGELPATQPRPVRLCDPTLAYPPSPPPCGCLHRSSTRSR</sequence>
<dbReference type="Proteomes" id="UP001209570">
    <property type="component" value="Unassembled WGS sequence"/>
</dbReference>
<keyword evidence="2" id="KW-1185">Reference proteome</keyword>
<comment type="caution">
    <text evidence="1">The sequence shown here is derived from an EMBL/GenBank/DDBJ whole genome shotgun (WGS) entry which is preliminary data.</text>
</comment>
<organism evidence="1 2">
    <name type="scientific">Pythium insidiosum</name>
    <name type="common">Pythiosis disease agent</name>
    <dbReference type="NCBI Taxonomy" id="114742"/>
    <lineage>
        <taxon>Eukaryota</taxon>
        <taxon>Sar</taxon>
        <taxon>Stramenopiles</taxon>
        <taxon>Oomycota</taxon>
        <taxon>Peronosporomycetes</taxon>
        <taxon>Pythiales</taxon>
        <taxon>Pythiaceae</taxon>
        <taxon>Pythium</taxon>
    </lineage>
</organism>
<accession>A0AAD5LW57</accession>